<dbReference type="Proteomes" id="UP000250134">
    <property type="component" value="Chromosome"/>
</dbReference>
<dbReference type="PANTHER" id="PTHR33969">
    <property type="entry name" value="SEGREGATION AND CONDENSATION PROTEIN A"/>
    <property type="match status" value="1"/>
</dbReference>
<evidence type="ECO:0000256" key="1">
    <source>
        <dbReference type="SAM" id="Coils"/>
    </source>
</evidence>
<dbReference type="PANTHER" id="PTHR33969:SF2">
    <property type="entry name" value="SEGREGATION AND CONDENSATION PROTEIN A"/>
    <property type="match status" value="1"/>
</dbReference>
<evidence type="ECO:0000313" key="2">
    <source>
        <dbReference type="EMBL" id="ASJ00411.1"/>
    </source>
</evidence>
<protein>
    <submittedName>
        <fullName evidence="2">Chromosome segregation protein ScpA</fullName>
    </submittedName>
</protein>
<accession>A0A2Z2MD41</accession>
<sequence>MESRFEAEITPVDILLQLVKMGKVDPWNIDIVDLTEKYIKMLREMQELDLRVSARAILAASILVRMKTEALLNEEQNQNEEEETEERVRVEVEPLAPPIRRSERYYTFDDLLEALMDALEEAERRKPKKRKKENIEEQVFVVDDFRVDIEKHVYRLHNIVVELYREKKEPIKFWELVFDPSPKIVARTFLYLLFLSNMGKVDLIQEEPFGEILVVPLESSESNQPA</sequence>
<dbReference type="EMBL" id="CP014855">
    <property type="protein sequence ID" value="ASJ00411.1"/>
    <property type="molecule type" value="Genomic_DNA"/>
</dbReference>
<gene>
    <name evidence="2" type="ORF">A3K92_02380</name>
</gene>
<keyword evidence="1" id="KW-0175">Coiled coil</keyword>
<reference evidence="2 3" key="1">
    <citation type="submission" date="2016-03" db="EMBL/GenBank/DDBJ databases">
        <title>Complete genome sequence of Thermococcus gorgonarius.</title>
        <authorList>
            <person name="Oger P.M."/>
        </authorList>
    </citation>
    <scope>NUCLEOTIDE SEQUENCE [LARGE SCALE GENOMIC DNA]</scope>
    <source>
        <strain evidence="2 3">W-12</strain>
    </source>
</reference>
<dbReference type="Pfam" id="PF02616">
    <property type="entry name" value="SMC_ScpA"/>
    <property type="match status" value="1"/>
</dbReference>
<evidence type="ECO:0000313" key="3">
    <source>
        <dbReference type="Proteomes" id="UP000250134"/>
    </source>
</evidence>
<name>A0A2Z2MD41_THEGO</name>
<keyword evidence="3" id="KW-1185">Reference proteome</keyword>
<dbReference type="Gene3D" id="1.10.10.580">
    <property type="entry name" value="Structural maintenance of chromosome 1. Chain E"/>
    <property type="match status" value="1"/>
</dbReference>
<feature type="coiled-coil region" evidence="1">
    <location>
        <begin position="31"/>
        <end position="132"/>
    </location>
</feature>
<dbReference type="GeneID" id="33331358"/>
<dbReference type="KEGG" id="tgg:A3K92_02380"/>
<dbReference type="InterPro" id="IPR003768">
    <property type="entry name" value="ScpA"/>
</dbReference>
<organism evidence="2 3">
    <name type="scientific">Thermococcus gorgonarius</name>
    <dbReference type="NCBI Taxonomy" id="71997"/>
    <lineage>
        <taxon>Archaea</taxon>
        <taxon>Methanobacteriati</taxon>
        <taxon>Methanobacteriota</taxon>
        <taxon>Thermococci</taxon>
        <taxon>Thermococcales</taxon>
        <taxon>Thermococcaceae</taxon>
        <taxon>Thermococcus</taxon>
    </lineage>
</organism>
<dbReference type="RefSeq" id="WP_088884750.1">
    <property type="nucleotide sequence ID" value="NZ_CP014855.1"/>
</dbReference>
<dbReference type="InterPro" id="IPR023093">
    <property type="entry name" value="ScpA-like_C"/>
</dbReference>
<dbReference type="OrthoDB" id="53244at2157"/>
<dbReference type="AlphaFoldDB" id="A0A2Z2MD41"/>
<dbReference type="Gene3D" id="6.10.250.2410">
    <property type="match status" value="1"/>
</dbReference>
<proteinExistence type="predicted"/>